<reference evidence="5 6" key="1">
    <citation type="submission" date="2018-01" db="EMBL/GenBank/DDBJ databases">
        <title>A novel member of the phylum Bacteroidetes isolated from glacier ice.</title>
        <authorList>
            <person name="Liu Q."/>
            <person name="Xin Y.-H."/>
        </authorList>
    </citation>
    <scope>NUCLEOTIDE SEQUENCE [LARGE SCALE GENOMIC DNA]</scope>
    <source>
        <strain evidence="5 6">RB1R16</strain>
    </source>
</reference>
<dbReference type="PANTHER" id="PTHR37167">
    <property type="entry name" value="1,4-DIHYDROXY-6-NAPHTOATE SYNTHASE"/>
    <property type="match status" value="1"/>
</dbReference>
<dbReference type="AlphaFoldDB" id="A0A2S7SYV3"/>
<evidence type="ECO:0000256" key="3">
    <source>
        <dbReference type="ARBA" id="ARBA00023239"/>
    </source>
</evidence>
<dbReference type="UniPathway" id="UPA00079"/>
<keyword evidence="2 4" id="KW-0474">Menaquinone biosynthesis</keyword>
<dbReference type="InterPro" id="IPR003773">
    <property type="entry name" value="Menaquinone_biosynth"/>
</dbReference>
<comment type="catalytic activity">
    <reaction evidence="4">
        <text>cyclic dehypoxanthinylfutalosinate = 1,4-dihydroxy-6-naphthoate + dihydroxyacetone</text>
        <dbReference type="Rhea" id="RHEA:33087"/>
        <dbReference type="ChEBI" id="CHEBI:16016"/>
        <dbReference type="ChEBI" id="CHEBI:64254"/>
        <dbReference type="ChEBI" id="CHEBI:64270"/>
        <dbReference type="EC" id="4.1.99.29"/>
    </reaction>
</comment>
<dbReference type="PANTHER" id="PTHR37167:SF1">
    <property type="entry name" value="1,4-DIHYDROXY-6-NAPHTOATE SYNTHASE"/>
    <property type="match status" value="1"/>
</dbReference>
<dbReference type="Proteomes" id="UP000239872">
    <property type="component" value="Unassembled WGS sequence"/>
</dbReference>
<protein>
    <recommendedName>
        <fullName evidence="4">1,4-dihydroxy-6-naphtoate synthase</fullName>
        <ecNumber evidence="4">4.1.99.29</ecNumber>
    </recommendedName>
    <alternativeName>
        <fullName evidence="4">Menaquinone biosynthetic enzyme MqnD</fullName>
    </alternativeName>
</protein>
<dbReference type="OrthoDB" id="9809439at2"/>
<feature type="binding site" evidence="4">
    <location>
        <begin position="55"/>
        <end position="57"/>
    </location>
    <ligand>
        <name>substrate</name>
    </ligand>
</feature>
<dbReference type="GO" id="GO:0009234">
    <property type="term" value="P:menaquinone biosynthetic process"/>
    <property type="evidence" value="ECO:0007669"/>
    <property type="project" value="UniProtKB-UniRule"/>
</dbReference>
<dbReference type="CDD" id="cd13635">
    <property type="entry name" value="PBP2_Ttha1568_Mqnd"/>
    <property type="match status" value="1"/>
</dbReference>
<comment type="caution">
    <text evidence="5">The sequence shown here is derived from an EMBL/GenBank/DDBJ whole genome shotgun (WGS) entry which is preliminary data.</text>
</comment>
<dbReference type="HAMAP" id="MF_00996">
    <property type="entry name" value="MqnD"/>
    <property type="match status" value="1"/>
</dbReference>
<name>A0A2S7SYV3_9BACT</name>
<dbReference type="InterPro" id="IPR030869">
    <property type="entry name" value="MqnD"/>
</dbReference>
<dbReference type="Gene3D" id="3.40.190.10">
    <property type="entry name" value="Periplasmic binding protein-like II"/>
    <property type="match status" value="2"/>
</dbReference>
<evidence type="ECO:0000256" key="4">
    <source>
        <dbReference type="HAMAP-Rule" id="MF_00996"/>
    </source>
</evidence>
<dbReference type="SUPFAM" id="SSF53850">
    <property type="entry name" value="Periplasmic binding protein-like II"/>
    <property type="match status" value="1"/>
</dbReference>
<sequence length="276" mass="30158">MELTLGFSPCPNDTFIFDAMVNGKIDTHGLSFNYVMEDVGTLNAWAEQGKLDITKLSYSTFLHTVNDYALLHSGSALGVGVGPLLVAKSALDMSKISEYKIAIPGFNTTANLLLSLAHPTAKNKSEMIFSDIETAVLDGSYDAGLIIHEGRFTYQAKGLTKLMDLGDWWEQTTHAAIPLGGIVVRRSFDKELSATIDKIIKESIAYSWANYPALAPFVTANAQEMEETVMRKHIDLYVNDYSTDLGETGRNAIITLFDKAKAGGLIKGELPASVFY</sequence>
<feature type="active site" description="Proton acceptor" evidence="4">
    <location>
        <position position="148"/>
    </location>
</feature>
<dbReference type="Pfam" id="PF02621">
    <property type="entry name" value="VitK2_biosynth"/>
    <property type="match status" value="1"/>
</dbReference>
<keyword evidence="6" id="KW-1185">Reference proteome</keyword>
<organism evidence="5 6">
    <name type="scientific">Flavipsychrobacter stenotrophus</name>
    <dbReference type="NCBI Taxonomy" id="2077091"/>
    <lineage>
        <taxon>Bacteria</taxon>
        <taxon>Pseudomonadati</taxon>
        <taxon>Bacteroidota</taxon>
        <taxon>Chitinophagia</taxon>
        <taxon>Chitinophagales</taxon>
        <taxon>Chitinophagaceae</taxon>
        <taxon>Flavipsychrobacter</taxon>
    </lineage>
</organism>
<comment type="function">
    <text evidence="4">Catalyzes the conversion of cyclic dehypoxanthine futalosine (cyclic DHFL) into 1,4-dihydroxy-6-naphthoate, a step in the biosynthesis of menaquinone (MK, vitamin K2).</text>
</comment>
<dbReference type="EC" id="4.1.99.29" evidence="4"/>
<evidence type="ECO:0000256" key="2">
    <source>
        <dbReference type="ARBA" id="ARBA00022428"/>
    </source>
</evidence>
<comment type="pathway">
    <text evidence="1 4">Quinol/quinone metabolism; menaquinone biosynthesis.</text>
</comment>
<dbReference type="GO" id="GO:0016830">
    <property type="term" value="F:carbon-carbon lyase activity"/>
    <property type="evidence" value="ECO:0007669"/>
    <property type="project" value="UniProtKB-UniRule"/>
</dbReference>
<proteinExistence type="inferred from homology"/>
<dbReference type="EMBL" id="PPSL01000002">
    <property type="protein sequence ID" value="PQJ11791.1"/>
    <property type="molecule type" value="Genomic_DNA"/>
</dbReference>
<evidence type="ECO:0000313" key="6">
    <source>
        <dbReference type="Proteomes" id="UP000239872"/>
    </source>
</evidence>
<evidence type="ECO:0000313" key="5">
    <source>
        <dbReference type="EMBL" id="PQJ11791.1"/>
    </source>
</evidence>
<comment type="similarity">
    <text evidence="4">Belongs to the MqnA/MqnD family. MqnD subfamily.</text>
</comment>
<keyword evidence="3 4" id="KW-0456">Lyase</keyword>
<evidence type="ECO:0000256" key="1">
    <source>
        <dbReference type="ARBA" id="ARBA00004863"/>
    </source>
</evidence>
<feature type="binding site" evidence="4">
    <location>
        <begin position="109"/>
        <end position="110"/>
    </location>
    <ligand>
        <name>substrate</name>
    </ligand>
</feature>
<gene>
    <name evidence="4" type="primary">mqnD</name>
    <name evidence="5" type="ORF">CJD36_008325</name>
</gene>
<dbReference type="RefSeq" id="WP_105038671.1">
    <property type="nucleotide sequence ID" value="NZ_PPSL01000002.1"/>
</dbReference>
<accession>A0A2S7SYV3</accession>